<dbReference type="GO" id="GO:0003677">
    <property type="term" value="F:DNA binding"/>
    <property type="evidence" value="ECO:0007669"/>
    <property type="project" value="UniProtKB-KW"/>
</dbReference>
<dbReference type="PANTHER" id="PTHR44846">
    <property type="entry name" value="MANNOSYL-D-GLYCERATE TRANSPORT/METABOLISM SYSTEM REPRESSOR MNGR-RELATED"/>
    <property type="match status" value="1"/>
</dbReference>
<organism evidence="5 6">
    <name type="scientific">Faecalicatena orotica</name>
    <dbReference type="NCBI Taxonomy" id="1544"/>
    <lineage>
        <taxon>Bacteria</taxon>
        <taxon>Bacillati</taxon>
        <taxon>Bacillota</taxon>
        <taxon>Clostridia</taxon>
        <taxon>Lachnospirales</taxon>
        <taxon>Lachnospiraceae</taxon>
        <taxon>Faecalicatena</taxon>
    </lineage>
</organism>
<evidence type="ECO:0000256" key="2">
    <source>
        <dbReference type="ARBA" id="ARBA00023125"/>
    </source>
</evidence>
<dbReference type="Pfam" id="PF00392">
    <property type="entry name" value="GntR"/>
    <property type="match status" value="1"/>
</dbReference>
<evidence type="ECO:0000313" key="5">
    <source>
        <dbReference type="EMBL" id="PWJ22570.1"/>
    </source>
</evidence>
<dbReference type="InterPro" id="IPR036390">
    <property type="entry name" value="WH_DNA-bd_sf"/>
</dbReference>
<dbReference type="PRINTS" id="PR00035">
    <property type="entry name" value="HTHGNTR"/>
</dbReference>
<keyword evidence="6" id="KW-1185">Reference proteome</keyword>
<dbReference type="OrthoDB" id="1648691at2"/>
<dbReference type="PROSITE" id="PS50949">
    <property type="entry name" value="HTH_GNTR"/>
    <property type="match status" value="1"/>
</dbReference>
<dbReference type="EMBL" id="QGDL01000018">
    <property type="protein sequence ID" value="PWJ22570.1"/>
    <property type="molecule type" value="Genomic_DNA"/>
</dbReference>
<accession>A0A2Y9BLB1</accession>
<reference evidence="5 6" key="1">
    <citation type="submission" date="2018-05" db="EMBL/GenBank/DDBJ databases">
        <title>The Hungate 1000. A catalogue of reference genomes from the rumen microbiome.</title>
        <authorList>
            <person name="Kelly W."/>
        </authorList>
    </citation>
    <scope>NUCLEOTIDE SEQUENCE [LARGE SCALE GENOMIC DNA]</scope>
    <source>
        <strain evidence="5 6">NLAE-zl-C242</strain>
    </source>
</reference>
<dbReference type="InterPro" id="IPR028978">
    <property type="entry name" value="Chorismate_lyase_/UTRA_dom_sf"/>
</dbReference>
<name>A0A2Y9BLB1_9FIRM</name>
<dbReference type="SMART" id="SM00345">
    <property type="entry name" value="HTH_GNTR"/>
    <property type="match status" value="1"/>
</dbReference>
<dbReference type="RefSeq" id="WP_109733481.1">
    <property type="nucleotide sequence ID" value="NZ_BAAACK010000010.1"/>
</dbReference>
<keyword evidence="1" id="KW-0805">Transcription regulation</keyword>
<protein>
    <submittedName>
        <fullName evidence="5">GntR family transcriptional regulator</fullName>
    </submittedName>
</protein>
<dbReference type="CDD" id="cd07377">
    <property type="entry name" value="WHTH_GntR"/>
    <property type="match status" value="1"/>
</dbReference>
<keyword evidence="3" id="KW-0804">Transcription</keyword>
<proteinExistence type="predicted"/>
<evidence type="ECO:0000256" key="3">
    <source>
        <dbReference type="ARBA" id="ARBA00023163"/>
    </source>
</evidence>
<dbReference type="InterPro" id="IPR050679">
    <property type="entry name" value="Bact_HTH_transcr_reg"/>
</dbReference>
<keyword evidence="2" id="KW-0238">DNA-binding</keyword>
<dbReference type="Proteomes" id="UP000245845">
    <property type="component" value="Unassembled WGS sequence"/>
</dbReference>
<evidence type="ECO:0000313" key="6">
    <source>
        <dbReference type="Proteomes" id="UP000245845"/>
    </source>
</evidence>
<feature type="domain" description="HTH gntR-type" evidence="4">
    <location>
        <begin position="9"/>
        <end position="77"/>
    </location>
</feature>
<sequence length="248" mass="28187">MNIEPVRKNSLTDSVRHQIVDYIKNNEKNGIRKLPSENDLSKALGISRVTLRRALGQLESEGMIMRKHGQGTFVNEEALKVKVNLSEMIDFSDIIRRAGQKPSHEINLLCEKSADADMAQLLDVEQGEPLVEVEYALYAGKVQAIIARGYFPKRILGDIPSDEVWNAHSCFEILAQYGRTLVECDRVKLQAVSRQEMEEYLGHETKIMNQTVLQLSSVGFDQNVVPVIYGEAFFDTNIIQFDLYRIKK</sequence>
<evidence type="ECO:0000259" key="4">
    <source>
        <dbReference type="PROSITE" id="PS50949"/>
    </source>
</evidence>
<dbReference type="Gene3D" id="1.10.10.10">
    <property type="entry name" value="Winged helix-like DNA-binding domain superfamily/Winged helix DNA-binding domain"/>
    <property type="match status" value="1"/>
</dbReference>
<gene>
    <name evidence="5" type="ORF">A8806_11825</name>
</gene>
<dbReference type="InterPro" id="IPR000524">
    <property type="entry name" value="Tscrpt_reg_HTH_GntR"/>
</dbReference>
<dbReference type="GO" id="GO:0045892">
    <property type="term" value="P:negative regulation of DNA-templated transcription"/>
    <property type="evidence" value="ECO:0007669"/>
    <property type="project" value="TreeGrafter"/>
</dbReference>
<comment type="caution">
    <text evidence="5">The sequence shown here is derived from an EMBL/GenBank/DDBJ whole genome shotgun (WGS) entry which is preliminary data.</text>
</comment>
<evidence type="ECO:0000256" key="1">
    <source>
        <dbReference type="ARBA" id="ARBA00023015"/>
    </source>
</evidence>
<dbReference type="InterPro" id="IPR036388">
    <property type="entry name" value="WH-like_DNA-bd_sf"/>
</dbReference>
<dbReference type="GO" id="GO:0003700">
    <property type="term" value="F:DNA-binding transcription factor activity"/>
    <property type="evidence" value="ECO:0007669"/>
    <property type="project" value="InterPro"/>
</dbReference>
<dbReference type="PANTHER" id="PTHR44846:SF1">
    <property type="entry name" value="MANNOSYL-D-GLYCERATE TRANSPORT_METABOLISM SYSTEM REPRESSOR MNGR-RELATED"/>
    <property type="match status" value="1"/>
</dbReference>
<dbReference type="SUPFAM" id="SSF64288">
    <property type="entry name" value="Chorismate lyase-like"/>
    <property type="match status" value="1"/>
</dbReference>
<dbReference type="AlphaFoldDB" id="A0A2Y9BLB1"/>
<dbReference type="Pfam" id="PF07702">
    <property type="entry name" value="UTRA"/>
    <property type="match status" value="1"/>
</dbReference>
<dbReference type="SUPFAM" id="SSF46785">
    <property type="entry name" value="Winged helix' DNA-binding domain"/>
    <property type="match status" value="1"/>
</dbReference>
<dbReference type="Gene3D" id="3.40.1410.10">
    <property type="entry name" value="Chorismate lyase-like"/>
    <property type="match status" value="1"/>
</dbReference>
<dbReference type="InterPro" id="IPR011663">
    <property type="entry name" value="UTRA"/>
</dbReference>